<proteinExistence type="predicted"/>
<reference evidence="1 2" key="1">
    <citation type="journal article" date="2015" name="Genome Biol. Evol.">
        <title>Phylogenomic analyses indicate that early fungi evolved digesting cell walls of algal ancestors of land plants.</title>
        <authorList>
            <person name="Chang Y."/>
            <person name="Wang S."/>
            <person name="Sekimoto S."/>
            <person name="Aerts A.L."/>
            <person name="Choi C."/>
            <person name="Clum A."/>
            <person name="LaButti K.M."/>
            <person name="Lindquist E.A."/>
            <person name="Yee Ngan C."/>
            <person name="Ohm R.A."/>
            <person name="Salamov A.A."/>
            <person name="Grigoriev I.V."/>
            <person name="Spatafora J.W."/>
            <person name="Berbee M.L."/>
        </authorList>
    </citation>
    <scope>NUCLEOTIDE SEQUENCE [LARGE SCALE GENOMIC DNA]</scope>
    <source>
        <strain evidence="1 2">NRRL 1564</strain>
    </source>
</reference>
<gene>
    <name evidence="1" type="ORF">COEREDRAFT_79284</name>
</gene>
<dbReference type="AlphaFoldDB" id="A0A2G5BK48"/>
<dbReference type="EMBL" id="KZ303487">
    <property type="protein sequence ID" value="PIA19352.1"/>
    <property type="molecule type" value="Genomic_DNA"/>
</dbReference>
<evidence type="ECO:0000313" key="2">
    <source>
        <dbReference type="Proteomes" id="UP000242474"/>
    </source>
</evidence>
<organism evidence="1 2">
    <name type="scientific">Coemansia reversa (strain ATCC 12441 / NRRL 1564)</name>
    <dbReference type="NCBI Taxonomy" id="763665"/>
    <lineage>
        <taxon>Eukaryota</taxon>
        <taxon>Fungi</taxon>
        <taxon>Fungi incertae sedis</taxon>
        <taxon>Zoopagomycota</taxon>
        <taxon>Kickxellomycotina</taxon>
        <taxon>Kickxellomycetes</taxon>
        <taxon>Kickxellales</taxon>
        <taxon>Kickxellaceae</taxon>
        <taxon>Coemansia</taxon>
    </lineage>
</organism>
<keyword evidence="2" id="KW-1185">Reference proteome</keyword>
<dbReference type="Proteomes" id="UP000242474">
    <property type="component" value="Unassembled WGS sequence"/>
</dbReference>
<protein>
    <submittedName>
        <fullName evidence="1">Uncharacterized protein</fullName>
    </submittedName>
</protein>
<name>A0A2G5BK48_COERN</name>
<accession>A0A2G5BK48</accession>
<evidence type="ECO:0000313" key="1">
    <source>
        <dbReference type="EMBL" id="PIA19352.1"/>
    </source>
</evidence>
<sequence length="61" mass="7335">MWEEDSFPESFRYLSRLLYLFATHRFGLTLGIYNNIKIVLCNMFCTHHALYPIADRARKSY</sequence>